<name>A0A553QEA0_9TELE</name>
<dbReference type="GO" id="GO:0000786">
    <property type="term" value="C:nucleosome"/>
    <property type="evidence" value="ECO:0007669"/>
    <property type="project" value="InterPro"/>
</dbReference>
<feature type="compositionally biased region" description="Low complexity" evidence="5">
    <location>
        <begin position="209"/>
        <end position="225"/>
    </location>
</feature>
<reference evidence="7 8" key="1">
    <citation type="journal article" date="2019" name="Sci. Data">
        <title>Hybrid genome assembly and annotation of Danionella translucida.</title>
        <authorList>
            <person name="Kadobianskyi M."/>
            <person name="Schulze L."/>
            <person name="Schuelke M."/>
            <person name="Judkewitz B."/>
        </authorList>
    </citation>
    <scope>NUCLEOTIDE SEQUENCE [LARGE SCALE GENOMIC DNA]</scope>
    <source>
        <strain evidence="7 8">Bolton</strain>
    </source>
</reference>
<feature type="compositionally biased region" description="Basic residues" evidence="5">
    <location>
        <begin position="120"/>
        <end position="129"/>
    </location>
</feature>
<sequence length="269" mass="27810">MAPKKAVPEPAAVAAKGSESEISDSKPDIAVKSSSAAAQKTSSHPSTMEMVKEALKELDSRKGVSAQAVRGYIKTKYPSTDESRLKSLVRRALTKGIDTGVLVRPAHAASMTGAQGRFRLAPKAKGAKARSKENTDPNEKSPDSEEKSTDPEEKKAPKPKKPKEAKAKGEESSKEKSGKKMAADDTKPKATGKGASASKVAPAKKPKAKASSDANRTPPGAAKAPKAGKAKAPKATKGAAEEPAGKKKAAPRSNDGDSAGKAPGRRGKK</sequence>
<dbReference type="InterPro" id="IPR036388">
    <property type="entry name" value="WH-like_DNA-bd_sf"/>
</dbReference>
<dbReference type="InterPro" id="IPR005819">
    <property type="entry name" value="H1/H5"/>
</dbReference>
<accession>A0A553QEA0</accession>
<dbReference type="SUPFAM" id="SSF46785">
    <property type="entry name" value="Winged helix' DNA-binding domain"/>
    <property type="match status" value="1"/>
</dbReference>
<comment type="caution">
    <text evidence="7">The sequence shown here is derived from an EMBL/GenBank/DDBJ whole genome shotgun (WGS) entry which is preliminary data.</text>
</comment>
<dbReference type="STRING" id="623744.A0A553QEA0"/>
<feature type="compositionally biased region" description="Basic and acidic residues" evidence="5">
    <location>
        <begin position="130"/>
        <end position="188"/>
    </location>
</feature>
<dbReference type="Proteomes" id="UP000316079">
    <property type="component" value="Unassembled WGS sequence"/>
</dbReference>
<dbReference type="Pfam" id="PF00538">
    <property type="entry name" value="Linker_histone"/>
    <property type="match status" value="1"/>
</dbReference>
<dbReference type="OrthoDB" id="1110759at2759"/>
<feature type="compositionally biased region" description="Low complexity" evidence="5">
    <location>
        <begin position="1"/>
        <end position="16"/>
    </location>
</feature>
<dbReference type="FunFam" id="1.10.10.10:FF:000393">
    <property type="entry name" value="Oocyte-specific H1 histone"/>
    <property type="match status" value="1"/>
</dbReference>
<evidence type="ECO:0000256" key="2">
    <source>
        <dbReference type="ARBA" id="ARBA00023125"/>
    </source>
</evidence>
<dbReference type="CDD" id="cd00073">
    <property type="entry name" value="H15"/>
    <property type="match status" value="1"/>
</dbReference>
<feature type="compositionally biased region" description="Low complexity" evidence="5">
    <location>
        <begin position="192"/>
        <end position="201"/>
    </location>
</feature>
<feature type="region of interest" description="Disordered" evidence="5">
    <location>
        <begin position="1"/>
        <end position="48"/>
    </location>
</feature>
<dbReference type="GO" id="GO:0003677">
    <property type="term" value="F:DNA binding"/>
    <property type="evidence" value="ECO:0007669"/>
    <property type="project" value="UniProtKB-KW"/>
</dbReference>
<dbReference type="GO" id="GO:0005634">
    <property type="term" value="C:nucleus"/>
    <property type="evidence" value="ECO:0007669"/>
    <property type="project" value="UniProtKB-SubCell"/>
</dbReference>
<evidence type="ECO:0000313" key="8">
    <source>
        <dbReference type="Proteomes" id="UP000316079"/>
    </source>
</evidence>
<dbReference type="GO" id="GO:0030527">
    <property type="term" value="F:structural constituent of chromatin"/>
    <property type="evidence" value="ECO:0007669"/>
    <property type="project" value="InterPro"/>
</dbReference>
<dbReference type="Gene3D" id="1.10.10.10">
    <property type="entry name" value="Winged helix-like DNA-binding domain superfamily/Winged helix DNA-binding domain"/>
    <property type="match status" value="1"/>
</dbReference>
<dbReference type="InterPro" id="IPR036390">
    <property type="entry name" value="WH_DNA-bd_sf"/>
</dbReference>
<keyword evidence="1 4" id="KW-0158">Chromosome</keyword>
<proteinExistence type="inferred from homology"/>
<evidence type="ECO:0000256" key="5">
    <source>
        <dbReference type="SAM" id="MobiDB-lite"/>
    </source>
</evidence>
<dbReference type="GO" id="GO:0006334">
    <property type="term" value="P:nucleosome assembly"/>
    <property type="evidence" value="ECO:0007669"/>
    <property type="project" value="InterPro"/>
</dbReference>
<feature type="domain" description="H15" evidence="6">
    <location>
        <begin position="43"/>
        <end position="122"/>
    </location>
</feature>
<dbReference type="PROSITE" id="PS51504">
    <property type="entry name" value="H15"/>
    <property type="match status" value="1"/>
</dbReference>
<dbReference type="AlphaFoldDB" id="A0A553QEA0"/>
<evidence type="ECO:0000259" key="6">
    <source>
        <dbReference type="PROSITE" id="PS51504"/>
    </source>
</evidence>
<evidence type="ECO:0000256" key="3">
    <source>
        <dbReference type="ARBA" id="ARBA00023242"/>
    </source>
</evidence>
<evidence type="ECO:0000256" key="1">
    <source>
        <dbReference type="ARBA" id="ARBA00022454"/>
    </source>
</evidence>
<comment type="subcellular location">
    <subcellularLocation>
        <location evidence="4">Nucleus</location>
    </subcellularLocation>
</comment>
<feature type="region of interest" description="Disordered" evidence="5">
    <location>
        <begin position="97"/>
        <end position="269"/>
    </location>
</feature>
<dbReference type="SMART" id="SM00526">
    <property type="entry name" value="H15"/>
    <property type="match status" value="1"/>
</dbReference>
<keyword evidence="2 4" id="KW-0238">DNA-binding</keyword>
<dbReference type="InterPro" id="IPR005818">
    <property type="entry name" value="Histone_H1/H5_H15"/>
</dbReference>
<evidence type="ECO:0000256" key="4">
    <source>
        <dbReference type="RuleBase" id="RU003894"/>
    </source>
</evidence>
<feature type="compositionally biased region" description="Low complexity" evidence="5">
    <location>
        <begin position="30"/>
        <end position="43"/>
    </location>
</feature>
<organism evidence="7 8">
    <name type="scientific">Danionella cerebrum</name>
    <dbReference type="NCBI Taxonomy" id="2873325"/>
    <lineage>
        <taxon>Eukaryota</taxon>
        <taxon>Metazoa</taxon>
        <taxon>Chordata</taxon>
        <taxon>Craniata</taxon>
        <taxon>Vertebrata</taxon>
        <taxon>Euteleostomi</taxon>
        <taxon>Actinopterygii</taxon>
        <taxon>Neopterygii</taxon>
        <taxon>Teleostei</taxon>
        <taxon>Ostariophysi</taxon>
        <taxon>Cypriniformes</taxon>
        <taxon>Danionidae</taxon>
        <taxon>Danioninae</taxon>
        <taxon>Danionella</taxon>
    </lineage>
</organism>
<keyword evidence="3 4" id="KW-0539">Nucleus</keyword>
<evidence type="ECO:0000313" key="7">
    <source>
        <dbReference type="EMBL" id="TRY88264.1"/>
    </source>
</evidence>
<protein>
    <recommendedName>
        <fullName evidence="6">H15 domain-containing protein</fullName>
    </recommendedName>
</protein>
<dbReference type="PRINTS" id="PR00624">
    <property type="entry name" value="HISTONEH5"/>
</dbReference>
<gene>
    <name evidence="7" type="ORF">DNTS_032456</name>
</gene>
<comment type="similarity">
    <text evidence="4">Belongs to the histone H1/H5 family.</text>
</comment>
<dbReference type="EMBL" id="SRMA01026059">
    <property type="protein sequence ID" value="TRY88264.1"/>
    <property type="molecule type" value="Genomic_DNA"/>
</dbReference>
<keyword evidence="8" id="KW-1185">Reference proteome</keyword>